<dbReference type="EMBL" id="JAMKFB020000012">
    <property type="protein sequence ID" value="KAL0179171.1"/>
    <property type="molecule type" value="Genomic_DNA"/>
</dbReference>
<dbReference type="PANTHER" id="PTHR22605">
    <property type="entry name" value="RZ-TYPE DOMAIN-CONTAINING PROTEIN"/>
    <property type="match status" value="1"/>
</dbReference>
<comment type="caution">
    <text evidence="1">The sequence shown here is derived from an EMBL/GenBank/DDBJ whole genome shotgun (WGS) entry which is preliminary data.</text>
</comment>
<evidence type="ECO:0000313" key="1">
    <source>
        <dbReference type="EMBL" id="KAL0179171.1"/>
    </source>
</evidence>
<protein>
    <submittedName>
        <fullName evidence="1">Uncharacterized protein</fullName>
    </submittedName>
</protein>
<dbReference type="AlphaFoldDB" id="A0ABD0PZA1"/>
<feature type="non-terminal residue" evidence="1">
    <location>
        <position position="126"/>
    </location>
</feature>
<dbReference type="InterPro" id="IPR031248">
    <property type="entry name" value="RNF213"/>
</dbReference>
<dbReference type="PANTHER" id="PTHR22605:SF21">
    <property type="entry name" value="E3 UBIQUITIN-PROTEIN LIGASE RNF213-BETA"/>
    <property type="match status" value="1"/>
</dbReference>
<evidence type="ECO:0000313" key="2">
    <source>
        <dbReference type="Proteomes" id="UP001529510"/>
    </source>
</evidence>
<accession>A0ABD0PZA1</accession>
<keyword evidence="2" id="KW-1185">Reference proteome</keyword>
<reference evidence="1 2" key="1">
    <citation type="submission" date="2024-05" db="EMBL/GenBank/DDBJ databases">
        <title>Genome sequencing and assembly of Indian major carp, Cirrhinus mrigala (Hamilton, 1822).</title>
        <authorList>
            <person name="Mohindra V."/>
            <person name="Chowdhury L.M."/>
            <person name="Lal K."/>
            <person name="Jena J.K."/>
        </authorList>
    </citation>
    <scope>NUCLEOTIDE SEQUENCE [LARGE SCALE GENOMIC DNA]</scope>
    <source>
        <strain evidence="1">CM1030</strain>
        <tissue evidence="1">Blood</tissue>
    </source>
</reference>
<gene>
    <name evidence="1" type="ORF">M9458_024613</name>
</gene>
<name>A0ABD0PZA1_CIRMR</name>
<sequence length="126" mass="14065">AVLGCVIALQKEMSVTPELSPSWIFVAAQIYSPRLDTLSHALQLNPHVVSIIQQERLKRGSPDMCEDILAVGICVEETKLLPVTSITECQTFLRKIEQLQPCLERVLSPSYSDLCSPGFLKHFENI</sequence>
<organism evidence="1 2">
    <name type="scientific">Cirrhinus mrigala</name>
    <name type="common">Mrigala</name>
    <dbReference type="NCBI Taxonomy" id="683832"/>
    <lineage>
        <taxon>Eukaryota</taxon>
        <taxon>Metazoa</taxon>
        <taxon>Chordata</taxon>
        <taxon>Craniata</taxon>
        <taxon>Vertebrata</taxon>
        <taxon>Euteleostomi</taxon>
        <taxon>Actinopterygii</taxon>
        <taxon>Neopterygii</taxon>
        <taxon>Teleostei</taxon>
        <taxon>Ostariophysi</taxon>
        <taxon>Cypriniformes</taxon>
        <taxon>Cyprinidae</taxon>
        <taxon>Labeoninae</taxon>
        <taxon>Labeonini</taxon>
        <taxon>Cirrhinus</taxon>
    </lineage>
</organism>
<proteinExistence type="predicted"/>
<feature type="non-terminal residue" evidence="1">
    <location>
        <position position="1"/>
    </location>
</feature>
<dbReference type="Proteomes" id="UP001529510">
    <property type="component" value="Unassembled WGS sequence"/>
</dbReference>